<dbReference type="InterPro" id="IPR013130">
    <property type="entry name" value="Fe3_Rdtase_TM_dom"/>
</dbReference>
<dbReference type="EMBL" id="JAFBCF010000001">
    <property type="protein sequence ID" value="MBM7798103.1"/>
    <property type="molecule type" value="Genomic_DNA"/>
</dbReference>
<dbReference type="RefSeq" id="WP_204916699.1">
    <property type="nucleotide sequence ID" value="NZ_BAAAQP010000011.1"/>
</dbReference>
<reference evidence="7 8" key="1">
    <citation type="submission" date="2021-01" db="EMBL/GenBank/DDBJ databases">
        <title>Sequencing the genomes of 1000 actinobacteria strains.</title>
        <authorList>
            <person name="Klenk H.-P."/>
        </authorList>
    </citation>
    <scope>NUCLEOTIDE SEQUENCE [LARGE SCALE GENOMIC DNA]</scope>
    <source>
        <strain evidence="7 8">DSM 18662</strain>
    </source>
</reference>
<evidence type="ECO:0000313" key="8">
    <source>
        <dbReference type="Proteomes" id="UP000704762"/>
    </source>
</evidence>
<protein>
    <submittedName>
        <fullName evidence="7">Ferric reductase</fullName>
    </submittedName>
</protein>
<evidence type="ECO:0000256" key="3">
    <source>
        <dbReference type="ARBA" id="ARBA00022989"/>
    </source>
</evidence>
<evidence type="ECO:0000256" key="5">
    <source>
        <dbReference type="SAM" id="Phobius"/>
    </source>
</evidence>
<organism evidence="7 8">
    <name type="scientific">Microlunatus panaciterrae</name>
    <dbReference type="NCBI Taxonomy" id="400768"/>
    <lineage>
        <taxon>Bacteria</taxon>
        <taxon>Bacillati</taxon>
        <taxon>Actinomycetota</taxon>
        <taxon>Actinomycetes</taxon>
        <taxon>Propionibacteriales</taxon>
        <taxon>Propionibacteriaceae</taxon>
        <taxon>Microlunatus</taxon>
    </lineage>
</organism>
<feature type="transmembrane region" description="Helical" evidence="5">
    <location>
        <begin position="6"/>
        <end position="29"/>
    </location>
</feature>
<proteinExistence type="predicted"/>
<keyword evidence="4 5" id="KW-0472">Membrane</keyword>
<feature type="transmembrane region" description="Helical" evidence="5">
    <location>
        <begin position="122"/>
        <end position="141"/>
    </location>
</feature>
<keyword evidence="2 5" id="KW-0812">Transmembrane</keyword>
<feature type="domain" description="Ferric oxidoreductase" evidence="6">
    <location>
        <begin position="13"/>
        <end position="134"/>
    </location>
</feature>
<name>A0ABS2RGH4_9ACTN</name>
<evidence type="ECO:0000256" key="2">
    <source>
        <dbReference type="ARBA" id="ARBA00022692"/>
    </source>
</evidence>
<comment type="subcellular location">
    <subcellularLocation>
        <location evidence="1">Membrane</location>
        <topology evidence="1">Multi-pass membrane protein</topology>
    </subcellularLocation>
</comment>
<accession>A0ABS2RGH4</accession>
<evidence type="ECO:0000313" key="7">
    <source>
        <dbReference type="EMBL" id="MBM7798103.1"/>
    </source>
</evidence>
<feature type="transmembrane region" description="Helical" evidence="5">
    <location>
        <begin position="147"/>
        <end position="168"/>
    </location>
</feature>
<feature type="transmembrane region" description="Helical" evidence="5">
    <location>
        <begin position="50"/>
        <end position="68"/>
    </location>
</feature>
<keyword evidence="3 5" id="KW-1133">Transmembrane helix</keyword>
<gene>
    <name evidence="7" type="ORF">JOE57_001024</name>
</gene>
<evidence type="ECO:0000256" key="1">
    <source>
        <dbReference type="ARBA" id="ARBA00004141"/>
    </source>
</evidence>
<sequence length="186" mass="20140">MNLALWYLARASGMVSIVLLTVTVVLGALTAGRGAPVSAPHFIRAALHRTLSLTMVIFVAVHVVTTVVETYVDIGWISAIVPFSSSYNPFWVGLGTLSLDLLIAVVLTSLLKQHIPHRAWRLVHWLSYALWPVALVHGLGASTKDTAVMLVITLGCLASGVTAILWRTTAAAAEARRRPTLTHSWR</sequence>
<keyword evidence="8" id="KW-1185">Reference proteome</keyword>
<dbReference type="Pfam" id="PF01794">
    <property type="entry name" value="Ferric_reduct"/>
    <property type="match status" value="1"/>
</dbReference>
<evidence type="ECO:0000256" key="4">
    <source>
        <dbReference type="ARBA" id="ARBA00023136"/>
    </source>
</evidence>
<comment type="caution">
    <text evidence="7">The sequence shown here is derived from an EMBL/GenBank/DDBJ whole genome shotgun (WGS) entry which is preliminary data.</text>
</comment>
<evidence type="ECO:0000259" key="6">
    <source>
        <dbReference type="Pfam" id="PF01794"/>
    </source>
</evidence>
<feature type="transmembrane region" description="Helical" evidence="5">
    <location>
        <begin position="88"/>
        <end position="110"/>
    </location>
</feature>
<dbReference type="Proteomes" id="UP000704762">
    <property type="component" value="Unassembled WGS sequence"/>
</dbReference>